<evidence type="ECO:0000256" key="2">
    <source>
        <dbReference type="SAM" id="Phobius"/>
    </source>
</evidence>
<sequence length="374" mass="40323">MNEPADARALRADVPLPIDVPLRADVPLPDSDRLAPQRTLLTEAFRQEAVTRNSPRPTTAVLPRRRFVLLTAVAATGLVVTGGAVVSLTHDTPSAAPTPSATSGGRQLLSAQASADTLELAAATVEKIGATEPGPKQWVYEKNTSFDQGKPRSTEQWTRWDGTGSASLPGVPGDSDDTSTFDPNKLKVWYGPNQEEKWKEAGADDRSQRQFYRFLATLPSDPDRMMAAIRKEHALGDIEGETAAQRDWREIDVLYRSVLIPPNAQAGLFRALAKIPGARVEKGVKDPLGRAAIGVTVNYAERTASGWQGKQELFFDPKTYAYLGETQHAAPVVIPKGADGRPYAVASPAPGTDPDEMTTARAAWGVVNKPGERP</sequence>
<feature type="transmembrane region" description="Helical" evidence="2">
    <location>
        <begin position="67"/>
        <end position="88"/>
    </location>
</feature>
<dbReference type="EMBL" id="JAWMAJ010000142">
    <property type="protein sequence ID" value="MDV7220757.1"/>
    <property type="molecule type" value="Genomic_DNA"/>
</dbReference>
<feature type="compositionally biased region" description="Low complexity" evidence="1">
    <location>
        <begin position="91"/>
        <end position="103"/>
    </location>
</feature>
<comment type="caution">
    <text evidence="3">The sequence shown here is derived from an EMBL/GenBank/DDBJ whole genome shotgun (WGS) entry which is preliminary data.</text>
</comment>
<reference evidence="3 4" key="1">
    <citation type="submission" date="2023-10" db="EMBL/GenBank/DDBJ databases">
        <title>Characterization of rhizosphere-enriched actinobacteria from wheat plants lab-grown on chernevaya soil.</title>
        <authorList>
            <person name="Tikhonova E.N."/>
            <person name="Konopkin A."/>
            <person name="Kravchenko I.K."/>
        </authorList>
    </citation>
    <scope>NUCLEOTIDE SEQUENCE [LARGE SCALE GENOMIC DNA]</scope>
    <source>
        <strain evidence="3 4">RR29</strain>
    </source>
</reference>
<keyword evidence="2" id="KW-0472">Membrane</keyword>
<evidence type="ECO:0000256" key="1">
    <source>
        <dbReference type="SAM" id="MobiDB-lite"/>
    </source>
</evidence>
<keyword evidence="4" id="KW-1185">Reference proteome</keyword>
<dbReference type="RefSeq" id="WP_317774224.1">
    <property type="nucleotide sequence ID" value="NZ_JAWMAJ010000142.1"/>
</dbReference>
<feature type="region of interest" description="Disordered" evidence="1">
    <location>
        <begin position="145"/>
        <end position="183"/>
    </location>
</feature>
<name>A0ABU4FJG1_9ACTN</name>
<evidence type="ECO:0000313" key="4">
    <source>
        <dbReference type="Proteomes" id="UP001187346"/>
    </source>
</evidence>
<accession>A0ABU4FJG1</accession>
<protein>
    <submittedName>
        <fullName evidence="3">CU044_5270 family protein</fullName>
    </submittedName>
</protein>
<dbReference type="InterPro" id="IPR047789">
    <property type="entry name" value="CU044_5270-like"/>
</dbReference>
<evidence type="ECO:0000313" key="3">
    <source>
        <dbReference type="EMBL" id="MDV7220757.1"/>
    </source>
</evidence>
<dbReference type="NCBIfam" id="NF038083">
    <property type="entry name" value="CU044_5270_fam"/>
    <property type="match status" value="1"/>
</dbReference>
<feature type="region of interest" description="Disordered" evidence="1">
    <location>
        <begin position="91"/>
        <end position="110"/>
    </location>
</feature>
<dbReference type="Proteomes" id="UP001187346">
    <property type="component" value="Unassembled WGS sequence"/>
</dbReference>
<keyword evidence="2" id="KW-1133">Transmembrane helix</keyword>
<keyword evidence="2" id="KW-0812">Transmembrane</keyword>
<proteinExistence type="predicted"/>
<organism evidence="3 4">
    <name type="scientific">Streptomyces prunicolor</name>
    <dbReference type="NCBI Taxonomy" id="67348"/>
    <lineage>
        <taxon>Bacteria</taxon>
        <taxon>Bacillati</taxon>
        <taxon>Actinomycetota</taxon>
        <taxon>Actinomycetes</taxon>
        <taxon>Kitasatosporales</taxon>
        <taxon>Streptomycetaceae</taxon>
        <taxon>Streptomyces</taxon>
    </lineage>
</organism>
<gene>
    <name evidence="3" type="ORF">R5A26_32955</name>
</gene>